<evidence type="ECO:0000259" key="1">
    <source>
        <dbReference type="PROSITE" id="PS51340"/>
    </source>
</evidence>
<dbReference type="InterPro" id="IPR011037">
    <property type="entry name" value="Pyrv_Knase-like_insert_dom_sf"/>
</dbReference>
<protein>
    <submittedName>
        <fullName evidence="2">Sulfurase</fullName>
    </submittedName>
</protein>
<dbReference type="InterPro" id="IPR052716">
    <property type="entry name" value="MOSC_domain"/>
</dbReference>
<dbReference type="RefSeq" id="WP_228847537.1">
    <property type="nucleotide sequence ID" value="NZ_JADCKQ010000002.1"/>
</dbReference>
<dbReference type="SUPFAM" id="SSF50800">
    <property type="entry name" value="PK beta-barrel domain-like"/>
    <property type="match status" value="1"/>
</dbReference>
<feature type="domain" description="MOSC" evidence="1">
    <location>
        <begin position="24"/>
        <end position="183"/>
    </location>
</feature>
<proteinExistence type="predicted"/>
<reference evidence="2" key="1">
    <citation type="submission" date="2020-10" db="EMBL/GenBank/DDBJ databases">
        <title>Paenihalocynthiibacter styelae gen. nov., sp. nov., isolated from stalked sea squirt Styela clava.</title>
        <authorList>
            <person name="Kim Y.-O."/>
            <person name="Yoon J.-H."/>
        </authorList>
    </citation>
    <scope>NUCLEOTIDE SEQUENCE</scope>
    <source>
        <strain evidence="2">MYP1-1</strain>
    </source>
</reference>
<dbReference type="InterPro" id="IPR005302">
    <property type="entry name" value="MoCF_Sase_C"/>
</dbReference>
<organism evidence="2 3">
    <name type="scientific">Halocynthiibacter styelae</name>
    <dbReference type="NCBI Taxonomy" id="2761955"/>
    <lineage>
        <taxon>Bacteria</taxon>
        <taxon>Pseudomonadati</taxon>
        <taxon>Pseudomonadota</taxon>
        <taxon>Alphaproteobacteria</taxon>
        <taxon>Rhodobacterales</taxon>
        <taxon>Paracoccaceae</taxon>
        <taxon>Halocynthiibacter</taxon>
    </lineage>
</organism>
<dbReference type="PANTHER" id="PTHR36930:SF1">
    <property type="entry name" value="MOSC DOMAIN-CONTAINING PROTEIN"/>
    <property type="match status" value="1"/>
</dbReference>
<dbReference type="GO" id="GO:0030170">
    <property type="term" value="F:pyridoxal phosphate binding"/>
    <property type="evidence" value="ECO:0007669"/>
    <property type="project" value="InterPro"/>
</dbReference>
<dbReference type="PANTHER" id="PTHR36930">
    <property type="entry name" value="METAL-SULFUR CLUSTER BIOSYNTHESIS PROTEINS YUAD-RELATED"/>
    <property type="match status" value="1"/>
</dbReference>
<dbReference type="GO" id="GO:0030151">
    <property type="term" value="F:molybdenum ion binding"/>
    <property type="evidence" value="ECO:0007669"/>
    <property type="project" value="InterPro"/>
</dbReference>
<dbReference type="Pfam" id="PF03473">
    <property type="entry name" value="MOSC"/>
    <property type="match status" value="1"/>
</dbReference>
<evidence type="ECO:0000313" key="3">
    <source>
        <dbReference type="Proteomes" id="UP000640583"/>
    </source>
</evidence>
<accession>A0A8J7ITA0</accession>
<dbReference type="AlphaFoldDB" id="A0A8J7ITA0"/>
<name>A0A8J7ITA0_9RHOB</name>
<keyword evidence="3" id="KW-1185">Reference proteome</keyword>
<dbReference type="Proteomes" id="UP000640583">
    <property type="component" value="Unassembled WGS sequence"/>
</dbReference>
<dbReference type="Gene3D" id="2.40.33.20">
    <property type="entry name" value="PK beta-barrel domain-like"/>
    <property type="match status" value="1"/>
</dbReference>
<gene>
    <name evidence="2" type="ORF">H1D41_03105</name>
</gene>
<evidence type="ECO:0000313" key="2">
    <source>
        <dbReference type="EMBL" id="MBI1492619.1"/>
    </source>
</evidence>
<sequence>MPEHIDSGYSGEITWLGLMPDREKTLRGEARDSLFAAFDGIREDSHFGATRASCGRTQGQHPVGTKIRNTRQFTVLCARELAVVAQNMGLEHLDPALIGANLVVSGLPDFSHIPPSSRLIAENGTTLVADVINLPCVFPGKTIESDHAGKGKTFKGAAKDRRGVTAWVLCEGMLRVGDQLRLHIPAQRSWTP</sequence>
<comment type="caution">
    <text evidence="2">The sequence shown here is derived from an EMBL/GenBank/DDBJ whole genome shotgun (WGS) entry which is preliminary data.</text>
</comment>
<dbReference type="GO" id="GO:0003824">
    <property type="term" value="F:catalytic activity"/>
    <property type="evidence" value="ECO:0007669"/>
    <property type="project" value="InterPro"/>
</dbReference>
<dbReference type="EMBL" id="JADCKQ010000002">
    <property type="protein sequence ID" value="MBI1492619.1"/>
    <property type="molecule type" value="Genomic_DNA"/>
</dbReference>
<dbReference type="PROSITE" id="PS51340">
    <property type="entry name" value="MOSC"/>
    <property type="match status" value="1"/>
</dbReference>